<name>A0A1W7CWG4_9ACTN</name>
<dbReference type="RefSeq" id="WP_086158784.1">
    <property type="nucleotide sequence ID" value="NZ_CP021121.1"/>
</dbReference>
<organism evidence="1 2">
    <name type="scientific">Streptomyces marincola</name>
    <dbReference type="NCBI Taxonomy" id="2878388"/>
    <lineage>
        <taxon>Bacteria</taxon>
        <taxon>Bacillati</taxon>
        <taxon>Actinomycetota</taxon>
        <taxon>Actinomycetes</taxon>
        <taxon>Kitasatosporales</taxon>
        <taxon>Streptomycetaceae</taxon>
        <taxon>Streptomyces</taxon>
    </lineage>
</organism>
<sequence>MSHLMRDLRLALWEAVAVQIPRYLAAPAMQRLVGEPGPVLVDAAGRAVYFFVPADTCWAMDDTTAVPASSLTLPPRTRVLPPGRYWLVRPDDQLRLADPAALSTALSMPEQQWAA</sequence>
<dbReference type="AlphaFoldDB" id="A0A1W7CWG4"/>
<proteinExistence type="predicted"/>
<gene>
    <name evidence="1" type="ORF">CAG99_10075</name>
</gene>
<dbReference type="KEGG" id="smao:CAG99_10075"/>
<dbReference type="EMBL" id="CP021121">
    <property type="protein sequence ID" value="ARQ69163.1"/>
    <property type="molecule type" value="Genomic_DNA"/>
</dbReference>
<dbReference type="Proteomes" id="UP000194218">
    <property type="component" value="Chromosome"/>
</dbReference>
<reference evidence="1 2" key="1">
    <citation type="submission" date="2017-05" db="EMBL/GenBank/DDBJ databases">
        <title>Complete genome sequence of Streptomyces sp. SCSIO 03032 revealed the diverse biosynthetic pathways for its bioactive secondary metabolites.</title>
        <authorList>
            <person name="Ma L."/>
            <person name="Zhu Y."/>
            <person name="Zhang W."/>
            <person name="Zhang G."/>
            <person name="Tian X."/>
            <person name="Zhang S."/>
            <person name="Zhang C."/>
        </authorList>
    </citation>
    <scope>NUCLEOTIDE SEQUENCE [LARGE SCALE GENOMIC DNA]</scope>
    <source>
        <strain evidence="1 2">SCSIO 03032</strain>
    </source>
</reference>
<evidence type="ECO:0000313" key="1">
    <source>
        <dbReference type="EMBL" id="ARQ69163.1"/>
    </source>
</evidence>
<evidence type="ECO:0000313" key="2">
    <source>
        <dbReference type="Proteomes" id="UP000194218"/>
    </source>
</evidence>
<accession>A0A1W7CWG4</accession>
<protein>
    <submittedName>
        <fullName evidence="1">Uncharacterized protein</fullName>
    </submittedName>
</protein>
<keyword evidence="2" id="KW-1185">Reference proteome</keyword>